<evidence type="ECO:0000313" key="4">
    <source>
        <dbReference type="EMBL" id="RSN68855.1"/>
    </source>
</evidence>
<dbReference type="Pfam" id="PF21763">
    <property type="entry name" value="DHH_CID"/>
    <property type="match status" value="1"/>
</dbReference>
<comment type="caution">
    <text evidence="4">The sequence shown here is derived from an EMBL/GenBank/DDBJ whole genome shotgun (WGS) entry which is preliminary data.</text>
</comment>
<dbReference type="SUPFAM" id="SSF64182">
    <property type="entry name" value="DHH phosphoesterases"/>
    <property type="match status" value="1"/>
</dbReference>
<dbReference type="InterPro" id="IPR038763">
    <property type="entry name" value="DHH_sf"/>
</dbReference>
<dbReference type="Pfam" id="PF01368">
    <property type="entry name" value="DHH"/>
    <property type="match status" value="1"/>
</dbReference>
<dbReference type="InterPro" id="IPR003156">
    <property type="entry name" value="DHHA1_dom"/>
</dbReference>
<feature type="domain" description="DDH" evidence="1">
    <location>
        <begin position="26"/>
        <end position="138"/>
    </location>
</feature>
<dbReference type="PANTHER" id="PTHR30255:SF2">
    <property type="entry name" value="SINGLE-STRANDED-DNA-SPECIFIC EXONUCLEASE RECJ"/>
    <property type="match status" value="1"/>
</dbReference>
<dbReference type="AlphaFoldDB" id="A0A429G536"/>
<dbReference type="Gene3D" id="3.90.1640.30">
    <property type="match status" value="1"/>
</dbReference>
<evidence type="ECO:0000259" key="3">
    <source>
        <dbReference type="Pfam" id="PF21763"/>
    </source>
</evidence>
<evidence type="ECO:0000259" key="2">
    <source>
        <dbReference type="Pfam" id="PF02272"/>
    </source>
</evidence>
<dbReference type="InterPro" id="IPR048515">
    <property type="entry name" value="DHH_CID"/>
</dbReference>
<organism evidence="4 5">
    <name type="scientific">Candidatus Korarchaeum cryptofilum</name>
    <dbReference type="NCBI Taxonomy" id="498846"/>
    <lineage>
        <taxon>Archaea</taxon>
        <taxon>Thermoproteota</taxon>
        <taxon>Candidatus Korarchaeia</taxon>
        <taxon>Candidatus Korarchaeales</taxon>
        <taxon>Candidatus Korarchaeaceae</taxon>
        <taxon>Candidatus Korarchaeum</taxon>
    </lineage>
</organism>
<dbReference type="PANTHER" id="PTHR30255">
    <property type="entry name" value="SINGLE-STRANDED-DNA-SPECIFIC EXONUCLEASE RECJ"/>
    <property type="match status" value="1"/>
</dbReference>
<reference evidence="4 5" key="1">
    <citation type="submission" date="2018-10" db="EMBL/GenBank/DDBJ databases">
        <title>Co-occurring genomic capacity for anaerobic methane metabolism and dissimilatory sulfite reduction discovered in the Korarchaeota.</title>
        <authorList>
            <person name="Mckay L.J."/>
            <person name="Dlakic M."/>
            <person name="Fields M.W."/>
            <person name="Delmont T.O."/>
            <person name="Eren A.M."/>
            <person name="Jay Z.J."/>
            <person name="Klingelsmith K.B."/>
            <person name="Rusch D.B."/>
            <person name="Inskeep W.P."/>
        </authorList>
    </citation>
    <scope>NUCLEOTIDE SEQUENCE [LARGE SCALE GENOMIC DNA]</scope>
    <source>
        <strain evidence="4 5">WS</strain>
    </source>
</reference>
<name>A0A429G536_9CREN</name>
<dbReference type="GeneID" id="6094695"/>
<dbReference type="OMA" id="AVGDMQE"/>
<dbReference type="InterPro" id="IPR051673">
    <property type="entry name" value="SSDNA_exonuclease_RecJ"/>
</dbReference>
<feature type="domain" description="DHHA1" evidence="2">
    <location>
        <begin position="356"/>
        <end position="435"/>
    </location>
</feature>
<proteinExistence type="predicted"/>
<dbReference type="Pfam" id="PF02272">
    <property type="entry name" value="DHHA1"/>
    <property type="match status" value="1"/>
</dbReference>
<sequence>MALNTFFDRVRDFADELYGSLKGSHVRVISHIDADGLSSAGIFISILKRFRVPFHLSSVKYVSDTLISELKKEPYDLYIFLDLGSGEVELLKSMEKRVFVVDHHRPSSEDIPMLNPFTQGIDGDRDVSSSGLCFLLYREFFEDYSMVPVALTGALGDLQENGGFSGLNEAILNWGVERGIIEVRKEIRLFGGPDYPLVSSLERTVDPFIRGVSDDSAGALSLIESLGIPIKIGEKWVTLSDLSDEQKRDLMNELVKRVESLDKAKSLLGNTYVNLMEPKGSPLRDLSSFSTLLNACGRMGRGYLGALLASGMRGEILSSALSVLQDYKKHLSSLLRDLKPRVIGKVAFIDEGVAEDTIISTLTSIMSKSIKNVDLVIGYAETEGDMLKVSARLTNRVSGFDLNEILRKASTTVGGRGGGHRHAAGAQIPRKMKGDFEESLLSYFE</sequence>
<feature type="domain" description="DHH-CID" evidence="3">
    <location>
        <begin position="189"/>
        <end position="258"/>
    </location>
</feature>
<dbReference type="GO" id="GO:0003676">
    <property type="term" value="F:nucleic acid binding"/>
    <property type="evidence" value="ECO:0007669"/>
    <property type="project" value="InterPro"/>
</dbReference>
<evidence type="ECO:0000259" key="1">
    <source>
        <dbReference type="Pfam" id="PF01368"/>
    </source>
</evidence>
<protein>
    <submittedName>
        <fullName evidence="4">DHH family phosphoesterase</fullName>
    </submittedName>
</protein>
<dbReference type="EMBL" id="RCOR01000024">
    <property type="protein sequence ID" value="RSN68855.1"/>
    <property type="molecule type" value="Genomic_DNA"/>
</dbReference>
<dbReference type="Gene3D" id="3.10.310.30">
    <property type="match status" value="1"/>
</dbReference>
<dbReference type="InterPro" id="IPR001667">
    <property type="entry name" value="DDH_dom"/>
</dbReference>
<accession>A0A429G536</accession>
<dbReference type="GO" id="GO:0004527">
    <property type="term" value="F:exonuclease activity"/>
    <property type="evidence" value="ECO:0007669"/>
    <property type="project" value="UniProtKB-KW"/>
</dbReference>
<gene>
    <name evidence="4" type="ORF">D9Q81_05030</name>
</gene>
<evidence type="ECO:0000313" key="5">
    <source>
        <dbReference type="Proteomes" id="UP000278149"/>
    </source>
</evidence>
<dbReference type="RefSeq" id="WP_012310061.1">
    <property type="nucleotide sequence ID" value="NZ_RCOR01000024.1"/>
</dbReference>
<dbReference type="Proteomes" id="UP000278149">
    <property type="component" value="Unassembled WGS sequence"/>
</dbReference>